<keyword evidence="1" id="KW-0812">Transmembrane</keyword>
<feature type="transmembrane region" description="Helical" evidence="1">
    <location>
        <begin position="117"/>
        <end position="134"/>
    </location>
</feature>
<dbReference type="Pfam" id="PF10063">
    <property type="entry name" value="DUF2301"/>
    <property type="match status" value="1"/>
</dbReference>
<evidence type="ECO:0000313" key="2">
    <source>
        <dbReference type="EMBL" id="CDM97354.1"/>
    </source>
</evidence>
<keyword evidence="1" id="KW-0472">Membrane</keyword>
<organism evidence="2 3">
    <name type="scientific">Limnospira indica PCC 8005</name>
    <dbReference type="NCBI Taxonomy" id="376219"/>
    <lineage>
        <taxon>Bacteria</taxon>
        <taxon>Bacillati</taxon>
        <taxon>Cyanobacteriota</taxon>
        <taxon>Cyanophyceae</taxon>
        <taxon>Oscillatoriophycideae</taxon>
        <taxon>Oscillatoriales</taxon>
        <taxon>Sirenicapillariaceae</taxon>
        <taxon>Limnospira</taxon>
    </lineage>
</organism>
<sequence>MNNRTYFNLFWIDPNNQQETKIVTQTVPTSQPQIYQGQFGEYTITDDDRQGVLVYRVSLAIAAVCFGLGTALVLWDSHSPIFRQLLTPIYLVFWLALGVSLFTIHIYLIILHRFLQFCWLIGGIATLVVAIADPEPLAVTVYNQPYSLFGVGFTFVALTGIYFKEAFCFNRMETKLLTPLVPLLLLGYMAGVWTVINQKFLLFFWAIQFGIFALRKCFQAIPSDIGDKSVFDYLHQQRSAQSHN</sequence>
<keyword evidence="3" id="KW-1185">Reference proteome</keyword>
<dbReference type="AlphaFoldDB" id="A0A9P1KJH9"/>
<proteinExistence type="predicted"/>
<evidence type="ECO:0000313" key="3">
    <source>
        <dbReference type="Proteomes" id="UP000032946"/>
    </source>
</evidence>
<dbReference type="InterPro" id="IPR019275">
    <property type="entry name" value="DUF2301"/>
</dbReference>
<keyword evidence="1" id="KW-1133">Transmembrane helix</keyword>
<name>A0A9P1KJH9_9CYAN</name>
<dbReference type="Proteomes" id="UP000032946">
    <property type="component" value="Chromosome"/>
</dbReference>
<dbReference type="EMBL" id="FO818640">
    <property type="protein sequence ID" value="CDM97354.1"/>
    <property type="molecule type" value="Genomic_DNA"/>
</dbReference>
<protein>
    <recommendedName>
        <fullName evidence="4">DUF2301 domain-containing membrane protein</fullName>
    </recommendedName>
</protein>
<feature type="transmembrane region" description="Helical" evidence="1">
    <location>
        <begin position="87"/>
        <end position="110"/>
    </location>
</feature>
<feature type="transmembrane region" description="Helical" evidence="1">
    <location>
        <begin position="176"/>
        <end position="196"/>
    </location>
</feature>
<accession>A0A9P1KJH9</accession>
<gene>
    <name evidence="2" type="ORF">ARTHRO_50324</name>
</gene>
<reference evidence="2 3" key="1">
    <citation type="submission" date="2014-02" db="EMBL/GenBank/DDBJ databases">
        <authorList>
            <person name="Genoscope - CEA"/>
        </authorList>
    </citation>
    <scope>NUCLEOTIDE SEQUENCE [LARGE SCALE GENOMIC DNA]</scope>
    <source>
        <strain evidence="2 3">PCC 8005</strain>
    </source>
</reference>
<feature type="transmembrane region" description="Helical" evidence="1">
    <location>
        <begin position="146"/>
        <end position="164"/>
    </location>
</feature>
<evidence type="ECO:0008006" key="4">
    <source>
        <dbReference type="Google" id="ProtNLM"/>
    </source>
</evidence>
<dbReference type="PANTHER" id="PTHR36716">
    <property type="entry name" value="F3H9.20 PROTEIN"/>
    <property type="match status" value="1"/>
</dbReference>
<evidence type="ECO:0000256" key="1">
    <source>
        <dbReference type="SAM" id="Phobius"/>
    </source>
</evidence>
<feature type="transmembrane region" description="Helical" evidence="1">
    <location>
        <begin position="53"/>
        <end position="75"/>
    </location>
</feature>
<dbReference type="PANTHER" id="PTHR36716:SF2">
    <property type="entry name" value="F3H9.20 PROTEIN"/>
    <property type="match status" value="1"/>
</dbReference>